<name>Q55CY6_DICDI</name>
<evidence type="ECO:0000313" key="6">
    <source>
        <dbReference type="Proteomes" id="UP000002195"/>
    </source>
</evidence>
<dbReference type="PaxDb" id="44689-DDB0191316"/>
<keyword evidence="2" id="KW-0496">Mitochondrion</keyword>
<dbReference type="GO" id="GO:0008535">
    <property type="term" value="P:respiratory chain complex IV assembly"/>
    <property type="evidence" value="ECO:0000318"/>
    <property type="project" value="GO_Central"/>
</dbReference>
<dbReference type="InterPro" id="IPR036549">
    <property type="entry name" value="CX6/COA6-like_sf"/>
</dbReference>
<dbReference type="InterPro" id="IPR048280">
    <property type="entry name" value="COX6B-like"/>
</dbReference>
<reference evidence="5 6" key="1">
    <citation type="journal article" date="2005" name="Nature">
        <title>The genome of the social amoeba Dictyostelium discoideum.</title>
        <authorList>
            <consortium name="The Dictyostelium discoideum Sequencing Consortium"/>
            <person name="Eichinger L."/>
            <person name="Pachebat J.A."/>
            <person name="Glockner G."/>
            <person name="Rajandream M.A."/>
            <person name="Sucgang R."/>
            <person name="Berriman M."/>
            <person name="Song J."/>
            <person name="Olsen R."/>
            <person name="Szafranski K."/>
            <person name="Xu Q."/>
            <person name="Tunggal B."/>
            <person name="Kummerfeld S."/>
            <person name="Madera M."/>
            <person name="Konfortov B.A."/>
            <person name="Rivero F."/>
            <person name="Bankier A.T."/>
            <person name="Lehmann R."/>
            <person name="Hamlin N."/>
            <person name="Davies R."/>
            <person name="Gaudet P."/>
            <person name="Fey P."/>
            <person name="Pilcher K."/>
            <person name="Chen G."/>
            <person name="Saunders D."/>
            <person name="Sodergren E."/>
            <person name="Davis P."/>
            <person name="Kerhornou A."/>
            <person name="Nie X."/>
            <person name="Hall N."/>
            <person name="Anjard C."/>
            <person name="Hemphill L."/>
            <person name="Bason N."/>
            <person name="Farbrother P."/>
            <person name="Desany B."/>
            <person name="Just E."/>
            <person name="Morio T."/>
            <person name="Rost R."/>
            <person name="Churcher C."/>
            <person name="Cooper J."/>
            <person name="Haydock S."/>
            <person name="van Driessche N."/>
            <person name="Cronin A."/>
            <person name="Goodhead I."/>
            <person name="Muzny D."/>
            <person name="Mourier T."/>
            <person name="Pain A."/>
            <person name="Lu M."/>
            <person name="Harper D."/>
            <person name="Lindsay R."/>
            <person name="Hauser H."/>
            <person name="James K."/>
            <person name="Quiles M."/>
            <person name="Madan Babu M."/>
            <person name="Saito T."/>
            <person name="Buchrieser C."/>
            <person name="Wardroper A."/>
            <person name="Felder M."/>
            <person name="Thangavelu M."/>
            <person name="Johnson D."/>
            <person name="Knights A."/>
            <person name="Loulseged H."/>
            <person name="Mungall K."/>
            <person name="Oliver K."/>
            <person name="Price C."/>
            <person name="Quail M.A."/>
            <person name="Urushihara H."/>
            <person name="Hernandez J."/>
            <person name="Rabbinowitsch E."/>
            <person name="Steffen D."/>
            <person name="Sanders M."/>
            <person name="Ma J."/>
            <person name="Kohara Y."/>
            <person name="Sharp S."/>
            <person name="Simmonds M."/>
            <person name="Spiegler S."/>
            <person name="Tivey A."/>
            <person name="Sugano S."/>
            <person name="White B."/>
            <person name="Walker D."/>
            <person name="Woodward J."/>
            <person name="Winckler T."/>
            <person name="Tanaka Y."/>
            <person name="Shaulsky G."/>
            <person name="Schleicher M."/>
            <person name="Weinstock G."/>
            <person name="Rosenthal A."/>
            <person name="Cox E.C."/>
            <person name="Chisholm R.L."/>
            <person name="Gibbs R."/>
            <person name="Loomis W.F."/>
            <person name="Platzer M."/>
            <person name="Kay R.R."/>
            <person name="Williams J."/>
            <person name="Dear P.H."/>
            <person name="Noegel A.A."/>
            <person name="Barrell B."/>
            <person name="Kuspa A."/>
        </authorList>
    </citation>
    <scope>NUCLEOTIDE SEQUENCE [LARGE SCALE GENOMIC DNA]</scope>
    <source>
        <strain evidence="5 6">AX4</strain>
    </source>
</reference>
<dbReference type="FunCoup" id="Q55CY6">
    <property type="interactions" value="49"/>
</dbReference>
<dbReference type="Proteomes" id="UP000002195">
    <property type="component" value="Unassembled WGS sequence"/>
</dbReference>
<evidence type="ECO:0000256" key="4">
    <source>
        <dbReference type="SAM" id="MobiDB-lite"/>
    </source>
</evidence>
<dbReference type="Pfam" id="PF02297">
    <property type="entry name" value="COX6B"/>
    <property type="match status" value="1"/>
</dbReference>
<dbReference type="AlphaFoldDB" id="Q55CY6"/>
<dbReference type="PANTHER" id="PTHR46690">
    <property type="entry name" value="CYTOCHROME C OXIDASE ASSEMBLY FACTOR 6 HOMOLOG"/>
    <property type="match status" value="1"/>
</dbReference>
<feature type="compositionally biased region" description="Low complexity" evidence="4">
    <location>
        <begin position="1"/>
        <end position="11"/>
    </location>
</feature>
<dbReference type="dictyBase" id="DDB_G0269220"/>
<dbReference type="InParanoid" id="Q55CY6"/>
<dbReference type="Gene3D" id="1.10.10.140">
    <property type="entry name" value="Cytochrome c oxidase, subunit VIb"/>
    <property type="match status" value="1"/>
</dbReference>
<evidence type="ECO:0000256" key="2">
    <source>
        <dbReference type="ARBA" id="ARBA00023128"/>
    </source>
</evidence>
<dbReference type="InterPro" id="IPR042289">
    <property type="entry name" value="COA6"/>
</dbReference>
<dbReference type="KEGG" id="ddi:DDB_G0269220"/>
<evidence type="ECO:0000313" key="5">
    <source>
        <dbReference type="EMBL" id="EAL71960.1"/>
    </source>
</evidence>
<dbReference type="GO" id="GO:0004129">
    <property type="term" value="F:cytochrome-c oxidase activity"/>
    <property type="evidence" value="ECO:0000250"/>
    <property type="project" value="dictyBase"/>
</dbReference>
<dbReference type="STRING" id="44689.Q55CY6"/>
<dbReference type="SMR" id="Q55CY6"/>
<sequence>MSENNKNNNDNVKPLNEMTKEERTNYSLRRAPDYHGKEESVLNSSRTKCWEARDKYFKCLDDNKEDDSKCKAFYNELNNSCLKSWSEYFIKKRISDKNKEAFLNRKD</sequence>
<dbReference type="PANTHER" id="PTHR46690:SF1">
    <property type="entry name" value="CYTOCHROME C OXIDASE ASSEMBLY FACTOR 6 HOMOLOG"/>
    <property type="match status" value="1"/>
</dbReference>
<feature type="compositionally biased region" description="Basic and acidic residues" evidence="4">
    <location>
        <begin position="18"/>
        <end position="39"/>
    </location>
</feature>
<dbReference type="CDD" id="cd00926">
    <property type="entry name" value="Cyt_c_Oxidase_VIb"/>
    <property type="match status" value="1"/>
</dbReference>
<dbReference type="PhylomeDB" id="Q55CY6"/>
<dbReference type="OMA" id="KECWNAR"/>
<evidence type="ECO:0000256" key="3">
    <source>
        <dbReference type="ARBA" id="ARBA00023157"/>
    </source>
</evidence>
<proteinExistence type="predicted"/>
<dbReference type="EMBL" id="AAFI02000005">
    <property type="protein sequence ID" value="EAL71960.1"/>
    <property type="molecule type" value="Genomic_DNA"/>
</dbReference>
<dbReference type="GO" id="GO:0045277">
    <property type="term" value="C:respiratory chain complex IV"/>
    <property type="evidence" value="ECO:0000250"/>
    <property type="project" value="dictyBase"/>
</dbReference>
<accession>Q55CY6</accession>
<feature type="region of interest" description="Disordered" evidence="4">
    <location>
        <begin position="1"/>
        <end position="39"/>
    </location>
</feature>
<dbReference type="GO" id="GO:0005739">
    <property type="term" value="C:mitochondrion"/>
    <property type="evidence" value="ECO:0000318"/>
    <property type="project" value="GO_Central"/>
</dbReference>
<dbReference type="PROSITE" id="PS51808">
    <property type="entry name" value="CHCH"/>
    <property type="match status" value="1"/>
</dbReference>
<dbReference type="RefSeq" id="XP_646345.1">
    <property type="nucleotide sequence ID" value="XM_641253.1"/>
</dbReference>
<dbReference type="SUPFAM" id="SSF47694">
    <property type="entry name" value="Cytochrome c oxidase subunit h"/>
    <property type="match status" value="1"/>
</dbReference>
<keyword evidence="3" id="KW-1015">Disulfide bond</keyword>
<comment type="caution">
    <text evidence="5">The sequence shown here is derived from an EMBL/GenBank/DDBJ whole genome shotgun (WGS) entry which is preliminary data.</text>
</comment>
<dbReference type="HOGENOM" id="CLU_2214924_0_0_1"/>
<comment type="subcellular location">
    <subcellularLocation>
        <location evidence="1">Mitochondrion</location>
    </subcellularLocation>
</comment>
<dbReference type="GO" id="GO:0033617">
    <property type="term" value="P:mitochondrial respiratory chain complex IV assembly"/>
    <property type="evidence" value="ECO:0000250"/>
    <property type="project" value="dictyBase"/>
</dbReference>
<dbReference type="eggNOG" id="ENOG502RHZE">
    <property type="taxonomic scope" value="Eukaryota"/>
</dbReference>
<evidence type="ECO:0000256" key="1">
    <source>
        <dbReference type="ARBA" id="ARBA00004173"/>
    </source>
</evidence>
<protein>
    <submittedName>
        <fullName evidence="5">Cytochrome c oxidase subunit VIb</fullName>
    </submittedName>
</protein>
<keyword evidence="6" id="KW-1185">Reference proteome</keyword>
<gene>
    <name evidence="5" type="ORF">DDB_G0269220</name>
</gene>
<dbReference type="GeneID" id="8617300"/>
<organism evidence="5 6">
    <name type="scientific">Dictyostelium discoideum</name>
    <name type="common">Social amoeba</name>
    <dbReference type="NCBI Taxonomy" id="44689"/>
    <lineage>
        <taxon>Eukaryota</taxon>
        <taxon>Amoebozoa</taxon>
        <taxon>Evosea</taxon>
        <taxon>Eumycetozoa</taxon>
        <taxon>Dictyostelia</taxon>
        <taxon>Dictyosteliales</taxon>
        <taxon>Dictyosteliaceae</taxon>
        <taxon>Dictyostelium</taxon>
    </lineage>
</organism>
<dbReference type="VEuPathDB" id="AmoebaDB:DDB_G0269220"/>